<keyword evidence="2" id="KW-1185">Reference proteome</keyword>
<protein>
    <submittedName>
        <fullName evidence="1">Uncharacterized protein</fullName>
    </submittedName>
</protein>
<dbReference type="Proteomes" id="UP000434172">
    <property type="component" value="Unassembled WGS sequence"/>
</dbReference>
<reference evidence="1 2" key="1">
    <citation type="submission" date="2019-12" db="EMBL/GenBank/DDBJ databases">
        <title>A genome sequence resource for the geographically widespread anthracnose pathogen Colletotrichum asianum.</title>
        <authorList>
            <person name="Meng Y."/>
        </authorList>
    </citation>
    <scope>NUCLEOTIDE SEQUENCE [LARGE SCALE GENOMIC DNA]</scope>
    <source>
        <strain evidence="1 2">ICMP 18580</strain>
    </source>
</reference>
<accession>A0A8H3WI69</accession>
<sequence length="134" mass="15158">MGLRRDNALGGIHFNKQLMPLVLNKVSWADPDPGLATENYGLALVTPEFMLLLCWSIWHQHRKALVNALYLRIGTVQRTVPRMAIYHLWLCVRTYGTSDCHGQSEAFNKLGIAKVFEWKEPEGQTPIGRAPSLT</sequence>
<evidence type="ECO:0000313" key="1">
    <source>
        <dbReference type="EMBL" id="KAF0328483.1"/>
    </source>
</evidence>
<organism evidence="1 2">
    <name type="scientific">Colletotrichum asianum</name>
    <dbReference type="NCBI Taxonomy" id="702518"/>
    <lineage>
        <taxon>Eukaryota</taxon>
        <taxon>Fungi</taxon>
        <taxon>Dikarya</taxon>
        <taxon>Ascomycota</taxon>
        <taxon>Pezizomycotina</taxon>
        <taxon>Sordariomycetes</taxon>
        <taxon>Hypocreomycetidae</taxon>
        <taxon>Glomerellales</taxon>
        <taxon>Glomerellaceae</taxon>
        <taxon>Colletotrichum</taxon>
        <taxon>Colletotrichum gloeosporioides species complex</taxon>
    </lineage>
</organism>
<evidence type="ECO:0000313" key="2">
    <source>
        <dbReference type="Proteomes" id="UP000434172"/>
    </source>
</evidence>
<dbReference type="EMBL" id="WOWK01000017">
    <property type="protein sequence ID" value="KAF0328483.1"/>
    <property type="molecule type" value="Genomic_DNA"/>
</dbReference>
<name>A0A8H3WI69_9PEZI</name>
<gene>
    <name evidence="1" type="ORF">GQ607_004279</name>
</gene>
<dbReference type="OrthoDB" id="10270136at2759"/>
<dbReference type="AlphaFoldDB" id="A0A8H3WI69"/>
<proteinExistence type="predicted"/>
<comment type="caution">
    <text evidence="1">The sequence shown here is derived from an EMBL/GenBank/DDBJ whole genome shotgun (WGS) entry which is preliminary data.</text>
</comment>